<reference evidence="1 2" key="1">
    <citation type="submission" date="2010-12" db="EMBL/GenBank/DDBJ databases">
        <title>Whole genome sequence of Anaerolinea thermophila UNI-1.</title>
        <authorList>
            <person name="Narita-Yamada S."/>
            <person name="Kishi E."/>
            <person name="Watanabe Y."/>
            <person name="Takasaki K."/>
            <person name="Ankai A."/>
            <person name="Oguchi A."/>
            <person name="Fukui S."/>
            <person name="Takahashi M."/>
            <person name="Yashiro I."/>
            <person name="Hosoyama A."/>
            <person name="Sekiguchi Y."/>
            <person name="Hanada S."/>
            <person name="Fujita N."/>
        </authorList>
    </citation>
    <scope>NUCLEOTIDE SEQUENCE [LARGE SCALE GENOMIC DNA]</scope>
    <source>
        <strain evidence="2">DSM 14523 / JCM 11388 / NBRC 100420 / UNI-1</strain>
    </source>
</reference>
<evidence type="ECO:0000313" key="1">
    <source>
        <dbReference type="EMBL" id="BAJ64750.1"/>
    </source>
</evidence>
<name>E8N0K1_ANATU</name>
<accession>E8N0K1</accession>
<keyword evidence="2" id="KW-1185">Reference proteome</keyword>
<gene>
    <name evidence="1" type="ordered locus">ANT_27240</name>
</gene>
<dbReference type="RefSeq" id="WP_013561102.1">
    <property type="nucleotide sequence ID" value="NC_014960.1"/>
</dbReference>
<dbReference type="STRING" id="926569.ANT_27240"/>
<proteinExistence type="predicted"/>
<sequence length="185" mass="21209">MNEIRTAQAGDICVLLMPEPEDLPPIRQMQEELMRTFGGWISAEVHVTCQRFEPPLDRKVHEVVLNLRTALARFPAFPVIASGLTQFHAPFWQSYVLRWEVEYTPEFKAFILALDGLLEQAGIQPHYPHDTPFTCSAIDLITPVQLEYAPVYSYPMHLFTARRVIFSRVMGLNDFETLGFAQLSQ</sequence>
<organism evidence="1 2">
    <name type="scientific">Anaerolinea thermophila (strain DSM 14523 / JCM 11388 / NBRC 100420 / UNI-1)</name>
    <dbReference type="NCBI Taxonomy" id="926569"/>
    <lineage>
        <taxon>Bacteria</taxon>
        <taxon>Bacillati</taxon>
        <taxon>Chloroflexota</taxon>
        <taxon>Anaerolineae</taxon>
        <taxon>Anaerolineales</taxon>
        <taxon>Anaerolineaceae</taxon>
        <taxon>Anaerolinea</taxon>
    </lineage>
</organism>
<evidence type="ECO:0008006" key="3">
    <source>
        <dbReference type="Google" id="ProtNLM"/>
    </source>
</evidence>
<protein>
    <recommendedName>
        <fullName evidence="3">2'-5' RNA ligase</fullName>
    </recommendedName>
</protein>
<dbReference type="EMBL" id="AP012029">
    <property type="protein sequence ID" value="BAJ64750.1"/>
    <property type="molecule type" value="Genomic_DNA"/>
</dbReference>
<dbReference type="KEGG" id="atm:ANT_27240"/>
<dbReference type="AlphaFoldDB" id="E8N0K1"/>
<dbReference type="Proteomes" id="UP000008922">
    <property type="component" value="Chromosome"/>
</dbReference>
<evidence type="ECO:0000313" key="2">
    <source>
        <dbReference type="Proteomes" id="UP000008922"/>
    </source>
</evidence>
<dbReference type="InParanoid" id="E8N0K1"/>
<dbReference type="HOGENOM" id="CLU_1458441_0_0_0"/>